<sequence length="69" mass="7231">MRGTVSLPAAKAADEPPPMQAIIRTATRAGYPESAGAARPCPLSAEACRAAVASSRRMHEPKDRRDDAA</sequence>
<dbReference type="AlphaFoldDB" id="A0A9W3K0Q9"/>
<dbReference type="Proteomes" id="UP000032866">
    <property type="component" value="Chromosome 1"/>
</dbReference>
<evidence type="ECO:0000313" key="2">
    <source>
        <dbReference type="Proteomes" id="UP000032866"/>
    </source>
</evidence>
<reference evidence="1 2" key="1">
    <citation type="journal article" date="2012" name="J. Bacteriol.">
        <title>Complete Genome Sequence of Burkholderia sp. Strain GG4, a Betaproteobacterium That Reduces 3-Oxo-N-Acylhomoserine Lactones and Produces Different N-Acylhomoserine Lactones.</title>
        <authorList>
            <person name="Hong K.W."/>
            <person name="Koh C.L."/>
            <person name="Sam C.K."/>
            <person name="Yin W.F."/>
            <person name="Chan K.G."/>
        </authorList>
    </citation>
    <scope>NUCLEOTIDE SEQUENCE [LARGE SCALE GENOMIC DNA]</scope>
    <source>
        <strain evidence="1 2">GG4</strain>
    </source>
</reference>
<organism evidence="1 2">
    <name type="scientific">Burkholderia cepacia GG4</name>
    <dbReference type="NCBI Taxonomy" id="1009846"/>
    <lineage>
        <taxon>Bacteria</taxon>
        <taxon>Pseudomonadati</taxon>
        <taxon>Pseudomonadota</taxon>
        <taxon>Betaproteobacteria</taxon>
        <taxon>Burkholderiales</taxon>
        <taxon>Burkholderiaceae</taxon>
        <taxon>Burkholderia</taxon>
        <taxon>Burkholderia cepacia complex</taxon>
    </lineage>
</organism>
<evidence type="ECO:0000313" key="1">
    <source>
        <dbReference type="EMBL" id="AFQ48139.1"/>
    </source>
</evidence>
<dbReference type="EMBL" id="CP003774">
    <property type="protein sequence ID" value="AFQ48139.1"/>
    <property type="molecule type" value="Genomic_DNA"/>
</dbReference>
<dbReference type="RefSeq" id="WP_014897006.1">
    <property type="nucleotide sequence ID" value="NC_018513.1"/>
</dbReference>
<dbReference type="KEGG" id="bct:GEM_1714"/>
<proteinExistence type="predicted"/>
<gene>
    <name evidence="1" type="ORF">GEM_1714</name>
</gene>
<name>A0A9W3K0Q9_BURCE</name>
<protein>
    <submittedName>
        <fullName evidence="1">Uncharacterized protein</fullName>
    </submittedName>
</protein>
<accession>A0A9W3K0Q9</accession>